<evidence type="ECO:0000256" key="3">
    <source>
        <dbReference type="PROSITE-ProRule" id="PRU00493"/>
    </source>
</evidence>
<organism evidence="7 8">
    <name type="scientific">Pontiella agarivorans</name>
    <dbReference type="NCBI Taxonomy" id="3038953"/>
    <lineage>
        <taxon>Bacteria</taxon>
        <taxon>Pseudomonadati</taxon>
        <taxon>Kiritimatiellota</taxon>
        <taxon>Kiritimatiellia</taxon>
        <taxon>Kiritimatiellales</taxon>
        <taxon>Pontiellaceae</taxon>
        <taxon>Pontiella</taxon>
    </lineage>
</organism>
<comment type="caution">
    <text evidence="7">The sequence shown here is derived from an EMBL/GenBank/DDBJ whole genome shotgun (WGS) entry which is preliminary data.</text>
</comment>
<keyword evidence="2 7" id="KW-0456">Lyase</keyword>
<dbReference type="PANTHER" id="PTHR43641:SF2">
    <property type="entry name" value="DEHYDRATASE YBIW-RELATED"/>
    <property type="match status" value="1"/>
</dbReference>
<feature type="modified residue" description="Glycine radical" evidence="3">
    <location>
        <position position="746"/>
    </location>
</feature>
<name>A0ABU5N1C2_9BACT</name>
<evidence type="ECO:0000313" key="8">
    <source>
        <dbReference type="Proteomes" id="UP001290861"/>
    </source>
</evidence>
<keyword evidence="7" id="KW-0670">Pyruvate</keyword>
<dbReference type="Proteomes" id="UP001290861">
    <property type="component" value="Unassembled WGS sequence"/>
</dbReference>
<feature type="region of interest" description="Disordered" evidence="4">
    <location>
        <begin position="632"/>
        <end position="657"/>
    </location>
</feature>
<evidence type="ECO:0000259" key="6">
    <source>
        <dbReference type="PROSITE" id="PS51554"/>
    </source>
</evidence>
<protein>
    <submittedName>
        <fullName evidence="7">Pyruvate formate lyase family protein</fullName>
    </submittedName>
</protein>
<dbReference type="PROSITE" id="PS51149">
    <property type="entry name" value="GLY_RADICAL_2"/>
    <property type="match status" value="1"/>
</dbReference>
<feature type="domain" description="Glycine radical" evidence="5">
    <location>
        <begin position="648"/>
        <end position="771"/>
    </location>
</feature>
<reference evidence="7 8" key="1">
    <citation type="journal article" date="2024" name="Appl. Environ. Microbiol.">
        <title>Pontiella agarivorans sp. nov., a novel marine anaerobic bacterium capable of degrading macroalgal polysaccharides and fixing nitrogen.</title>
        <authorList>
            <person name="Liu N."/>
            <person name="Kivenson V."/>
            <person name="Peng X."/>
            <person name="Cui Z."/>
            <person name="Lankiewicz T.S."/>
            <person name="Gosselin K.M."/>
            <person name="English C.J."/>
            <person name="Blair E.M."/>
            <person name="O'Malley M.A."/>
            <person name="Valentine D.L."/>
        </authorList>
    </citation>
    <scope>NUCLEOTIDE SEQUENCE [LARGE SCALE GENOMIC DNA]</scope>
    <source>
        <strain evidence="7 8">NLcol2</strain>
    </source>
</reference>
<accession>A0ABU5N1C2</accession>
<dbReference type="SUPFAM" id="SSF51998">
    <property type="entry name" value="PFL-like glycyl radical enzymes"/>
    <property type="match status" value="1"/>
</dbReference>
<dbReference type="Pfam" id="PF01228">
    <property type="entry name" value="Gly_radical"/>
    <property type="match status" value="1"/>
</dbReference>
<proteinExistence type="predicted"/>
<keyword evidence="1 3" id="KW-0556">Organic radical</keyword>
<feature type="domain" description="PFL" evidence="6">
    <location>
        <begin position="1"/>
        <end position="641"/>
    </location>
</feature>
<dbReference type="Pfam" id="PF02901">
    <property type="entry name" value="PFL-like"/>
    <property type="match status" value="1"/>
</dbReference>
<evidence type="ECO:0000259" key="5">
    <source>
        <dbReference type="PROSITE" id="PS51149"/>
    </source>
</evidence>
<dbReference type="InterPro" id="IPR004184">
    <property type="entry name" value="PFL_dom"/>
</dbReference>
<dbReference type="InterPro" id="IPR001150">
    <property type="entry name" value="Gly_radical"/>
</dbReference>
<evidence type="ECO:0000256" key="4">
    <source>
        <dbReference type="SAM" id="MobiDB-lite"/>
    </source>
</evidence>
<dbReference type="EMBL" id="JARVCO010000012">
    <property type="protein sequence ID" value="MDZ8120203.1"/>
    <property type="molecule type" value="Genomic_DNA"/>
</dbReference>
<keyword evidence="8" id="KW-1185">Reference proteome</keyword>
<dbReference type="GO" id="GO:0016829">
    <property type="term" value="F:lyase activity"/>
    <property type="evidence" value="ECO:0007669"/>
    <property type="project" value="UniProtKB-KW"/>
</dbReference>
<dbReference type="PROSITE" id="PS51554">
    <property type="entry name" value="PFL"/>
    <property type="match status" value="1"/>
</dbReference>
<evidence type="ECO:0000256" key="1">
    <source>
        <dbReference type="ARBA" id="ARBA00022818"/>
    </source>
</evidence>
<dbReference type="Gene3D" id="3.20.70.20">
    <property type="match status" value="1"/>
</dbReference>
<evidence type="ECO:0000256" key="2">
    <source>
        <dbReference type="ARBA" id="ARBA00023239"/>
    </source>
</evidence>
<gene>
    <name evidence="7" type="ORF">P9H32_16350</name>
</gene>
<sequence length="772" mass="88153">MQTFDYRTEKRTYSADLHNSVFKPNNRIKKLIDRRDWLAKNHKKDIYCDNAEFLIYHWSGKAETFAAATGEQAADEDERINIGDHTARIDGGGPFPFADQMPSKVKGYEPTVTNWAEDYAFFLRHSEAEVHPYEQIVGEFHWQLDEARYYKYPQSHAELGLKARALGAGGFSLAHCCPDLSIGLKLGWGGLLEKVRTSRNKHESFGNEKSATYLSASEQIVLAVIDFVQRHAEKAAQLAEYETDPERKTSYEIVAQNCSNIVCDPPGTYHEALQWIMLYMVVERINGHGNGYGRFDQLLMPFYEKDKTAGRINRERARELLGEWYLKYGPHLSYGGRKEDGSDATSEMSWIGLEAYDMVGGYNQFGVQWHADMDPAFFNYACDVVGRHGCGVPALLNSDVMVASQLRTGFNEAHALNTSYSGCQWYCIPGREYQDQDVNCIVLISPMQRTIDRAIDQNIRDWDAFWTLYCEEVDQTAEALVAFKNEAYKYHASLWPEMITSLVSHGPIEKGRDVTDFDAVDYNYPSVNILGVPNVADSMYALKTAVFEQKRFTLKQVRDACASDWTGENEEIMRQVLLNLPKFGNDEDNVDAMAVQVSEQIRETMESKRCIKGGHFRVSLFQYQGHTVAGPYLGATPDGRKRSEPLAHGMNPMHKRNRKGMTATANSFCKLDFAKYQGGSFQVELHPSYFPEENNRGELVEQFARTFFKKGGVQINLNIFDLEDLKKAYEHPEDEKYDDIVVKVTGYSAHFTKMDRQFQKEFIERANYESLQ</sequence>
<dbReference type="InterPro" id="IPR051215">
    <property type="entry name" value="GRE"/>
</dbReference>
<evidence type="ECO:0000313" key="7">
    <source>
        <dbReference type="EMBL" id="MDZ8120203.1"/>
    </source>
</evidence>
<dbReference type="PANTHER" id="PTHR43641">
    <property type="entry name" value="FORMATE ACETYLTRANSFERASE 3-RELATED"/>
    <property type="match status" value="1"/>
</dbReference>